<comment type="caution">
    <text evidence="4">The sequence shown here is derived from an EMBL/GenBank/DDBJ whole genome shotgun (WGS) entry which is preliminary data.</text>
</comment>
<keyword evidence="1 2" id="KW-0238">DNA-binding</keyword>
<evidence type="ECO:0000313" key="4">
    <source>
        <dbReference type="EMBL" id="MEL0629812.1"/>
    </source>
</evidence>
<feature type="DNA-binding region" description="H-T-H motif" evidence="2">
    <location>
        <begin position="42"/>
        <end position="61"/>
    </location>
</feature>
<dbReference type="Gene3D" id="1.10.10.60">
    <property type="entry name" value="Homeodomain-like"/>
    <property type="match status" value="1"/>
</dbReference>
<dbReference type="Pfam" id="PF08362">
    <property type="entry name" value="TetR_C_3"/>
    <property type="match status" value="1"/>
</dbReference>
<dbReference type="Gene3D" id="1.10.357.10">
    <property type="entry name" value="Tetracycline Repressor, domain 2"/>
    <property type="match status" value="1"/>
</dbReference>
<dbReference type="Pfam" id="PF00440">
    <property type="entry name" value="TetR_N"/>
    <property type="match status" value="1"/>
</dbReference>
<dbReference type="SUPFAM" id="SSF46689">
    <property type="entry name" value="Homeodomain-like"/>
    <property type="match status" value="1"/>
</dbReference>
<proteinExistence type="predicted"/>
<evidence type="ECO:0000256" key="1">
    <source>
        <dbReference type="ARBA" id="ARBA00023125"/>
    </source>
</evidence>
<evidence type="ECO:0000259" key="3">
    <source>
        <dbReference type="PROSITE" id="PS50977"/>
    </source>
</evidence>
<dbReference type="PROSITE" id="PS50977">
    <property type="entry name" value="HTH_TETR_2"/>
    <property type="match status" value="1"/>
</dbReference>
<accession>A0ABU9GRA0</accession>
<dbReference type="PRINTS" id="PR00455">
    <property type="entry name" value="HTHTETR"/>
</dbReference>
<dbReference type="PANTHER" id="PTHR30328:SF54">
    <property type="entry name" value="HTH-TYPE TRANSCRIPTIONAL REPRESSOR SCO4008"/>
    <property type="match status" value="1"/>
</dbReference>
<evidence type="ECO:0000313" key="5">
    <source>
        <dbReference type="Proteomes" id="UP001369082"/>
    </source>
</evidence>
<dbReference type="SUPFAM" id="SSF48498">
    <property type="entry name" value="Tetracyclin repressor-like, C-terminal domain"/>
    <property type="match status" value="1"/>
</dbReference>
<dbReference type="InterPro" id="IPR001647">
    <property type="entry name" value="HTH_TetR"/>
</dbReference>
<reference evidence="4 5" key="1">
    <citation type="submission" date="2024-02" db="EMBL/GenBank/DDBJ databases">
        <title>Bacteria isolated from the canopy kelp, Nereocystis luetkeana.</title>
        <authorList>
            <person name="Pfister C.A."/>
            <person name="Younker I.T."/>
            <person name="Light S.H."/>
        </authorList>
    </citation>
    <scope>NUCLEOTIDE SEQUENCE [LARGE SCALE GENOMIC DNA]</scope>
    <source>
        <strain evidence="4 5">TI.1.05</strain>
    </source>
</reference>
<name>A0ABU9GRA0_9GAMM</name>
<dbReference type="InterPro" id="IPR050109">
    <property type="entry name" value="HTH-type_TetR-like_transc_reg"/>
</dbReference>
<dbReference type="InterPro" id="IPR036271">
    <property type="entry name" value="Tet_transcr_reg_TetR-rel_C_sf"/>
</dbReference>
<sequence>MKTVRKDLLKRRKSADIRKENLQLILTVAEQRFAEFGYNGTTISSIAEQAKLPKSNILYYFKTKEVLYKEVLSQILKIWMVDMEEMTADQHPREALRHYILLKIKQSRDHSNASRIFASELLHGAPFLREKLQTDLKTQFIKTCQVFREWIAKQWMNPVSPEHLLFMIWSSTQAYADYGLQSSILMGKEELDDDDFETGADLLTHLVLRGCGIKLL</sequence>
<dbReference type="RefSeq" id="WP_341597944.1">
    <property type="nucleotide sequence ID" value="NZ_JBAKAZ010000031.1"/>
</dbReference>
<dbReference type="PANTHER" id="PTHR30328">
    <property type="entry name" value="TRANSCRIPTIONAL REPRESSOR"/>
    <property type="match status" value="1"/>
</dbReference>
<keyword evidence="5" id="KW-1185">Reference proteome</keyword>
<dbReference type="InterPro" id="IPR009057">
    <property type="entry name" value="Homeodomain-like_sf"/>
</dbReference>
<feature type="domain" description="HTH tetR-type" evidence="3">
    <location>
        <begin position="19"/>
        <end position="79"/>
    </location>
</feature>
<dbReference type="Proteomes" id="UP001369082">
    <property type="component" value="Unassembled WGS sequence"/>
</dbReference>
<gene>
    <name evidence="4" type="ORF">V6256_09345</name>
</gene>
<organism evidence="4 5">
    <name type="scientific">Psychromonas aquatilis</name>
    <dbReference type="NCBI Taxonomy" id="2005072"/>
    <lineage>
        <taxon>Bacteria</taxon>
        <taxon>Pseudomonadati</taxon>
        <taxon>Pseudomonadota</taxon>
        <taxon>Gammaproteobacteria</taxon>
        <taxon>Alteromonadales</taxon>
        <taxon>Psychromonadaceae</taxon>
        <taxon>Psychromonas</taxon>
    </lineage>
</organism>
<protein>
    <submittedName>
        <fullName evidence="4">TetR family transcriptional regulator C-terminal domain-containing protein</fullName>
    </submittedName>
</protein>
<evidence type="ECO:0000256" key="2">
    <source>
        <dbReference type="PROSITE-ProRule" id="PRU00335"/>
    </source>
</evidence>
<dbReference type="EMBL" id="JBAKAZ010000031">
    <property type="protein sequence ID" value="MEL0629812.1"/>
    <property type="molecule type" value="Genomic_DNA"/>
</dbReference>
<dbReference type="InterPro" id="IPR013573">
    <property type="entry name" value="Tscrpt_reg_YcdC_C"/>
</dbReference>